<dbReference type="AlphaFoldDB" id="A0A4S4L6Z3"/>
<dbReference type="Proteomes" id="UP000310158">
    <property type="component" value="Unassembled WGS sequence"/>
</dbReference>
<gene>
    <name evidence="1" type="ORF">EW146_g9569</name>
</gene>
<dbReference type="EMBL" id="SGPL01000863">
    <property type="protein sequence ID" value="THH06578.1"/>
    <property type="molecule type" value="Genomic_DNA"/>
</dbReference>
<accession>A0A4S4L6Z3</accession>
<proteinExistence type="predicted"/>
<evidence type="ECO:0000313" key="1">
    <source>
        <dbReference type="EMBL" id="THH06578.1"/>
    </source>
</evidence>
<sequence length="145" mass="16740">MKQLNGLLELLVVNELQKLESAFVNRDWRAMLNTKFLIHNIDDPTEAEDIEEEHGYSFSIFDTLPNWQGPLSLLIELMHMFYLGITEHVHRKVLIDGAFLRDLWVPGTLERLNPKIATGGGRPKANDWRNLVTVYPVTLAVIWDM</sequence>
<protein>
    <submittedName>
        <fullName evidence="1">Uncharacterized protein</fullName>
    </submittedName>
</protein>
<dbReference type="OrthoDB" id="2686586at2759"/>
<keyword evidence="2" id="KW-1185">Reference proteome</keyword>
<reference evidence="1 2" key="1">
    <citation type="submission" date="2019-02" db="EMBL/GenBank/DDBJ databases">
        <title>Genome sequencing of the rare red list fungi Bondarzewia mesenterica.</title>
        <authorList>
            <person name="Buettner E."/>
            <person name="Kellner H."/>
        </authorList>
    </citation>
    <scope>NUCLEOTIDE SEQUENCE [LARGE SCALE GENOMIC DNA]</scope>
    <source>
        <strain evidence="1 2">DSM 108281</strain>
    </source>
</reference>
<organism evidence="1 2">
    <name type="scientific">Bondarzewia mesenterica</name>
    <dbReference type="NCBI Taxonomy" id="1095465"/>
    <lineage>
        <taxon>Eukaryota</taxon>
        <taxon>Fungi</taxon>
        <taxon>Dikarya</taxon>
        <taxon>Basidiomycota</taxon>
        <taxon>Agaricomycotina</taxon>
        <taxon>Agaricomycetes</taxon>
        <taxon>Russulales</taxon>
        <taxon>Bondarzewiaceae</taxon>
        <taxon>Bondarzewia</taxon>
    </lineage>
</organism>
<evidence type="ECO:0000313" key="2">
    <source>
        <dbReference type="Proteomes" id="UP000310158"/>
    </source>
</evidence>
<comment type="caution">
    <text evidence="1">The sequence shown here is derived from an EMBL/GenBank/DDBJ whole genome shotgun (WGS) entry which is preliminary data.</text>
</comment>
<name>A0A4S4L6Z3_9AGAM</name>